<dbReference type="InterPro" id="IPR007214">
    <property type="entry name" value="YbaK/aa-tRNA-synth-assoc-dom"/>
</dbReference>
<dbReference type="Pfam" id="PF04073">
    <property type="entry name" value="tRNA_edit"/>
    <property type="match status" value="1"/>
</dbReference>
<dbReference type="GO" id="GO:0002161">
    <property type="term" value="F:aminoacyl-tRNA deacylase activity"/>
    <property type="evidence" value="ECO:0007669"/>
    <property type="project" value="InterPro"/>
</dbReference>
<reference evidence="3 4" key="1">
    <citation type="submission" date="2020-07" db="EMBL/GenBank/DDBJ databases">
        <title>A new beta-1,3-glucan-decomposing anaerobic bacterium isolated from anoxic soil subjected to biological soil disinfestation.</title>
        <authorList>
            <person name="Ueki A."/>
            <person name="Tonouchi A."/>
        </authorList>
    </citation>
    <scope>NUCLEOTIDE SEQUENCE [LARGE SCALE GENOMIC DNA]</scope>
    <source>
        <strain evidence="3 4">TW1</strain>
    </source>
</reference>
<gene>
    <name evidence="3" type="ORF">bsdtw1_02250</name>
</gene>
<sequence length="165" mass="18831">MITEAEQKVYDILDSLEIKYDRYEHAAVYTIEEANKLDIHIPGQLCKNLFIRNRKGDTHYLVVLDETKQVGLKSLAKQIGSSSLSFASEERLFKYLGLKPGSVSPFGIINDNESEVIVLIDRDITNAAVVAFHPNINTVTIGISYLDFEKFIKWKKNKLFYVDID</sequence>
<feature type="domain" description="YbaK/aminoacyl-tRNA synthetase-associated" evidence="2">
    <location>
        <begin position="25"/>
        <end position="151"/>
    </location>
</feature>
<dbReference type="FunFam" id="3.90.960.10:FF:000005">
    <property type="entry name" value="Putative prolyl-tRNA synthetase"/>
    <property type="match status" value="1"/>
</dbReference>
<accession>A0A6V8SHT5</accession>
<dbReference type="PANTHER" id="PTHR31423">
    <property type="entry name" value="YBAK DOMAIN-CONTAINING PROTEIN"/>
    <property type="match status" value="1"/>
</dbReference>
<keyword evidence="4" id="KW-1185">Reference proteome</keyword>
<dbReference type="CDD" id="cd04335">
    <property type="entry name" value="PrdX_deacylase"/>
    <property type="match status" value="1"/>
</dbReference>
<comment type="caution">
    <text evidence="3">The sequence shown here is derived from an EMBL/GenBank/DDBJ whole genome shotgun (WGS) entry which is preliminary data.</text>
</comment>
<organism evidence="3 4">
    <name type="scientific">Clostridium fungisolvens</name>
    <dbReference type="NCBI Taxonomy" id="1604897"/>
    <lineage>
        <taxon>Bacteria</taxon>
        <taxon>Bacillati</taxon>
        <taxon>Bacillota</taxon>
        <taxon>Clostridia</taxon>
        <taxon>Eubacteriales</taxon>
        <taxon>Clostridiaceae</taxon>
        <taxon>Clostridium</taxon>
    </lineage>
</organism>
<name>A0A6V8SHT5_9CLOT</name>
<protein>
    <submittedName>
        <fullName evidence="3">Prolyl-tRNA editing protein ProX</fullName>
    </submittedName>
</protein>
<dbReference type="InterPro" id="IPR040285">
    <property type="entry name" value="ProX/PRXD1"/>
</dbReference>
<evidence type="ECO:0000313" key="3">
    <source>
        <dbReference type="EMBL" id="GFP76152.1"/>
    </source>
</evidence>
<dbReference type="Proteomes" id="UP000580568">
    <property type="component" value="Unassembled WGS sequence"/>
</dbReference>
<proteinExistence type="inferred from homology"/>
<comment type="similarity">
    <text evidence="1">Belongs to the PRORSD1 family.</text>
</comment>
<evidence type="ECO:0000259" key="2">
    <source>
        <dbReference type="Pfam" id="PF04073"/>
    </source>
</evidence>
<dbReference type="EMBL" id="BLZR01000001">
    <property type="protein sequence ID" value="GFP76152.1"/>
    <property type="molecule type" value="Genomic_DNA"/>
</dbReference>
<dbReference type="PANTHER" id="PTHR31423:SF3">
    <property type="entry name" value="PROLYL-TRNA SYNTHETASE ASSOCIATED DOMAIN-CONTAINING PROTEIN 1-RELATED"/>
    <property type="match status" value="1"/>
</dbReference>
<dbReference type="Gene3D" id="3.90.960.10">
    <property type="entry name" value="YbaK/aminoacyl-tRNA synthetase-associated domain"/>
    <property type="match status" value="1"/>
</dbReference>
<evidence type="ECO:0000313" key="4">
    <source>
        <dbReference type="Proteomes" id="UP000580568"/>
    </source>
</evidence>
<dbReference type="InterPro" id="IPR036754">
    <property type="entry name" value="YbaK/aa-tRNA-synt-asso_dom_sf"/>
</dbReference>
<dbReference type="AlphaFoldDB" id="A0A6V8SHT5"/>
<evidence type="ECO:0000256" key="1">
    <source>
        <dbReference type="ARBA" id="ARBA00010201"/>
    </source>
</evidence>
<dbReference type="SUPFAM" id="SSF55826">
    <property type="entry name" value="YbaK/ProRS associated domain"/>
    <property type="match status" value="1"/>
</dbReference>